<gene>
    <name evidence="2" type="ORF">ACFP1B_09885</name>
</gene>
<evidence type="ECO:0000256" key="1">
    <source>
        <dbReference type="SAM" id="MobiDB-lite"/>
    </source>
</evidence>
<dbReference type="RefSeq" id="WP_344513993.1">
    <property type="nucleotide sequence ID" value="NZ_BAAATU010000028.1"/>
</dbReference>
<name>A0ABW1GFW7_9ACTN</name>
<keyword evidence="3" id="KW-1185">Reference proteome</keyword>
<dbReference type="Proteomes" id="UP001596200">
    <property type="component" value="Unassembled WGS sequence"/>
</dbReference>
<evidence type="ECO:0000313" key="3">
    <source>
        <dbReference type="Proteomes" id="UP001596200"/>
    </source>
</evidence>
<reference evidence="3" key="1">
    <citation type="journal article" date="2019" name="Int. J. Syst. Evol. Microbiol.">
        <title>The Global Catalogue of Microorganisms (GCM) 10K type strain sequencing project: providing services to taxonomists for standard genome sequencing and annotation.</title>
        <authorList>
            <consortium name="The Broad Institute Genomics Platform"/>
            <consortium name="The Broad Institute Genome Sequencing Center for Infectious Disease"/>
            <person name="Wu L."/>
            <person name="Ma J."/>
        </authorList>
    </citation>
    <scope>NUCLEOTIDE SEQUENCE [LARGE SCALE GENOMIC DNA]</scope>
    <source>
        <strain evidence="3">JCM 4147</strain>
    </source>
</reference>
<comment type="caution">
    <text evidence="2">The sequence shown here is derived from an EMBL/GenBank/DDBJ whole genome shotgun (WGS) entry which is preliminary data.</text>
</comment>
<feature type="region of interest" description="Disordered" evidence="1">
    <location>
        <begin position="84"/>
        <end position="108"/>
    </location>
</feature>
<evidence type="ECO:0000313" key="2">
    <source>
        <dbReference type="EMBL" id="MFC5913730.1"/>
    </source>
</evidence>
<accession>A0ABW1GFW7</accession>
<protein>
    <submittedName>
        <fullName evidence="2">Uncharacterized protein</fullName>
    </submittedName>
</protein>
<proteinExistence type="predicted"/>
<dbReference type="EMBL" id="JBHSPU010000010">
    <property type="protein sequence ID" value="MFC5913730.1"/>
    <property type="molecule type" value="Genomic_DNA"/>
</dbReference>
<organism evidence="2 3">
    <name type="scientific">Streptomyces pulveraceus</name>
    <dbReference type="NCBI Taxonomy" id="68258"/>
    <lineage>
        <taxon>Bacteria</taxon>
        <taxon>Bacillati</taxon>
        <taxon>Actinomycetota</taxon>
        <taxon>Actinomycetes</taxon>
        <taxon>Kitasatosporales</taxon>
        <taxon>Streptomycetaceae</taxon>
        <taxon>Streptomyces</taxon>
    </lineage>
</organism>
<sequence>MRLDGEPRIALTEQEYEGLIASRRQLGAHVARVRITRDALLDLIEVTESLGAALAAQHARTGDCACAPDAGTRSAVEALLGEAQRRVDKARRPAGGRTARAPCSREDR</sequence>